<proteinExistence type="predicted"/>
<organism evidence="1 2">
    <name type="scientific">Streptomyces griseoaurantiacus</name>
    <dbReference type="NCBI Taxonomy" id="68213"/>
    <lineage>
        <taxon>Bacteria</taxon>
        <taxon>Bacillati</taxon>
        <taxon>Actinomycetota</taxon>
        <taxon>Actinomycetes</taxon>
        <taxon>Kitasatosporales</taxon>
        <taxon>Streptomycetaceae</taxon>
        <taxon>Streptomyces</taxon>
        <taxon>Streptomyces aurantiacus group</taxon>
    </lineage>
</organism>
<gene>
    <name evidence="1" type="ORF">SAMN05216260_1331</name>
</gene>
<dbReference type="EMBL" id="FNAX01000033">
    <property type="protein sequence ID" value="SDG85444.1"/>
    <property type="molecule type" value="Genomic_DNA"/>
</dbReference>
<protein>
    <submittedName>
        <fullName evidence="1">Uncharacterized protein</fullName>
    </submittedName>
</protein>
<evidence type="ECO:0000313" key="1">
    <source>
        <dbReference type="EMBL" id="SDG85444.1"/>
    </source>
</evidence>
<sequence length="88" mass="10017">MIGHEFLELPEQEFNDLFLFASAEFVNIAHLTRGYSQPHHDQCPVEILPLTQLSSQVFRETLEEAPTRCSVNAIKKGYIFAISTIQPI</sequence>
<reference evidence="1 2" key="1">
    <citation type="submission" date="2016-10" db="EMBL/GenBank/DDBJ databases">
        <authorList>
            <person name="de Groot N.N."/>
        </authorList>
    </citation>
    <scope>NUCLEOTIDE SEQUENCE [LARGE SCALE GENOMIC DNA]</scope>
    <source>
        <strain evidence="1 2">CGMCC 4.1859</strain>
    </source>
</reference>
<dbReference type="Proteomes" id="UP000198614">
    <property type="component" value="Unassembled WGS sequence"/>
</dbReference>
<dbReference type="AlphaFoldDB" id="A0A1G7XMJ4"/>
<evidence type="ECO:0000313" key="2">
    <source>
        <dbReference type="Proteomes" id="UP000198614"/>
    </source>
</evidence>
<accession>A0A1G7XMJ4</accession>
<name>A0A1G7XMJ4_9ACTN</name>